<dbReference type="InterPro" id="IPR051164">
    <property type="entry name" value="NmrA-like_oxidored"/>
</dbReference>
<gene>
    <name evidence="4" type="ORF">OP10G_0632</name>
</gene>
<feature type="domain" description="NmrA-like" evidence="3">
    <location>
        <begin position="4"/>
        <end position="281"/>
    </location>
</feature>
<evidence type="ECO:0000256" key="1">
    <source>
        <dbReference type="ARBA" id="ARBA00006328"/>
    </source>
</evidence>
<dbReference type="eggNOG" id="COG0702">
    <property type="taxonomic scope" value="Bacteria"/>
</dbReference>
<proteinExistence type="inferred from homology"/>
<keyword evidence="2" id="KW-0521">NADP</keyword>
<accession>A0A068NMK6</accession>
<reference evidence="4 5" key="1">
    <citation type="journal article" date="2014" name="PLoS ONE">
        <title>The first complete genome sequence of the class fimbriimonadia in the phylum armatimonadetes.</title>
        <authorList>
            <person name="Hu Z.Y."/>
            <person name="Wang Y.Z."/>
            <person name="Im W.T."/>
            <person name="Wang S.Y."/>
            <person name="Zhao G.P."/>
            <person name="Zheng H.J."/>
            <person name="Quan Z.X."/>
        </authorList>
    </citation>
    <scope>NUCLEOTIDE SEQUENCE [LARGE SCALE GENOMIC DNA]</scope>
    <source>
        <strain evidence="4">Gsoil 348</strain>
    </source>
</reference>
<dbReference type="Gene3D" id="3.40.50.720">
    <property type="entry name" value="NAD(P)-binding Rossmann-like Domain"/>
    <property type="match status" value="1"/>
</dbReference>
<evidence type="ECO:0000259" key="3">
    <source>
        <dbReference type="Pfam" id="PF05368"/>
    </source>
</evidence>
<sequence length="315" mass="34267">MSESKIITVFGATGAQGGGLVRAILDDPEGGFKARAVTRNPDSDKAKALAALGAEVVAGDVDDPASVAKALEGAYGAYFVTFFWDHFSPEKEAAQAKTFAEAAKAAGIQHAIWSTLEDTRKFVPLSDDRMPTLQGKYKVPHFDVKGESNQLFVQAGVPTTFLLTSFYWDNFIHFGMGPQRGPDGKLALNLPMGDRRLPGIAAEDIGRCAYGIFKRPELIGQTVGIAGEHPTGTEMAREFSEALGEEVVYNAVPFDVYRSLGFPGADDLGNMFQFKHDFQDDFRAPRDVAESALLNPRLQSFHQWLQAHADSFATK</sequence>
<organism evidence="4 5">
    <name type="scientific">Fimbriimonas ginsengisoli Gsoil 348</name>
    <dbReference type="NCBI Taxonomy" id="661478"/>
    <lineage>
        <taxon>Bacteria</taxon>
        <taxon>Bacillati</taxon>
        <taxon>Armatimonadota</taxon>
        <taxon>Fimbriimonadia</taxon>
        <taxon>Fimbriimonadales</taxon>
        <taxon>Fimbriimonadaceae</taxon>
        <taxon>Fimbriimonas</taxon>
    </lineage>
</organism>
<dbReference type="PANTHER" id="PTHR42748:SF7">
    <property type="entry name" value="NMRA LIKE REDOX SENSOR 1-RELATED"/>
    <property type="match status" value="1"/>
</dbReference>
<name>A0A068NMK6_FIMGI</name>
<dbReference type="Gene3D" id="3.90.25.10">
    <property type="entry name" value="UDP-galactose 4-epimerase, domain 1"/>
    <property type="match status" value="1"/>
</dbReference>
<dbReference type="STRING" id="661478.OP10G_0632"/>
<keyword evidence="5" id="KW-1185">Reference proteome</keyword>
<dbReference type="RefSeq" id="WP_025227347.1">
    <property type="nucleotide sequence ID" value="NZ_CP007139.1"/>
</dbReference>
<evidence type="ECO:0000256" key="2">
    <source>
        <dbReference type="ARBA" id="ARBA00022857"/>
    </source>
</evidence>
<evidence type="ECO:0000313" key="4">
    <source>
        <dbReference type="EMBL" id="AIE84000.1"/>
    </source>
</evidence>
<dbReference type="Proteomes" id="UP000027982">
    <property type="component" value="Chromosome"/>
</dbReference>
<dbReference type="EMBL" id="CP007139">
    <property type="protein sequence ID" value="AIE84000.1"/>
    <property type="molecule type" value="Genomic_DNA"/>
</dbReference>
<dbReference type="InterPro" id="IPR036291">
    <property type="entry name" value="NAD(P)-bd_dom_sf"/>
</dbReference>
<dbReference type="Pfam" id="PF05368">
    <property type="entry name" value="NmrA"/>
    <property type="match status" value="1"/>
</dbReference>
<dbReference type="PANTHER" id="PTHR42748">
    <property type="entry name" value="NITROGEN METABOLITE REPRESSION PROTEIN NMRA FAMILY MEMBER"/>
    <property type="match status" value="1"/>
</dbReference>
<dbReference type="HOGENOM" id="CLU_007383_8_2_0"/>
<dbReference type="CDD" id="cd05251">
    <property type="entry name" value="NmrA_like_SDR_a"/>
    <property type="match status" value="1"/>
</dbReference>
<dbReference type="AlphaFoldDB" id="A0A068NMK6"/>
<protein>
    <submittedName>
        <fullName evidence="4">Putative oxidoreductase</fullName>
    </submittedName>
</protein>
<dbReference type="KEGG" id="fgi:OP10G_0632"/>
<comment type="similarity">
    <text evidence="1">Belongs to the NmrA-type oxidoreductase family.</text>
</comment>
<dbReference type="InterPro" id="IPR008030">
    <property type="entry name" value="NmrA-like"/>
</dbReference>
<evidence type="ECO:0000313" key="5">
    <source>
        <dbReference type="Proteomes" id="UP000027982"/>
    </source>
</evidence>
<dbReference type="OrthoDB" id="9798669at2"/>
<dbReference type="SUPFAM" id="SSF51735">
    <property type="entry name" value="NAD(P)-binding Rossmann-fold domains"/>
    <property type="match status" value="1"/>
</dbReference>